<accession>A0ABX2ADG5</accession>
<name>A0ABX2ADG5_9PROT</name>
<dbReference type="RefSeq" id="WP_172156802.1">
    <property type="nucleotide sequence ID" value="NZ_JABJWC010000016.1"/>
</dbReference>
<feature type="transmembrane region" description="Helical" evidence="1">
    <location>
        <begin position="407"/>
        <end position="434"/>
    </location>
</feature>
<feature type="transmembrane region" description="Helical" evidence="1">
    <location>
        <begin position="320"/>
        <end position="341"/>
    </location>
</feature>
<reference evidence="2 3" key="1">
    <citation type="journal article" date="2020" name="Microorganisms">
        <title>Description of Komagataeibacter melaceti sp. nov. and Komagataeibacter melomenusus sp. nov. Isolated from Apple Cider Vinegar.</title>
        <authorList>
            <person name="Maric L."/>
            <person name="Cleenwerck I."/>
            <person name="Accetto T."/>
            <person name="Vandamme P."/>
            <person name="Trcek J."/>
        </authorList>
    </citation>
    <scope>NUCLEOTIDE SEQUENCE [LARGE SCALE GENOMIC DNA]</scope>
    <source>
        <strain evidence="2 3">AV436</strain>
    </source>
</reference>
<dbReference type="Proteomes" id="UP000623090">
    <property type="component" value="Unassembled WGS sequence"/>
</dbReference>
<sequence length="607" mass="70331">MKDMIMIKENVGSSKKDLFWNCIFLFIWSSFSVFNISQHPFWMDEVINLIFGIGADDIYGIHGNGHPAVWFLLLRFLYSIFHKVWVLPLASFAVAFLSVYLFLFKSPFSKKFKLIFLCTNMCMFEYVVMARNYGISMLFMFIIATIYSNEKLKHKLTGPLLFLLCNTNIPSALISTSFVVGNTISSLKKGGISLTNNMRFCIKLSVYNFIGLVVCFLTVFPTFDTAAYLSTENFRKAAVENIGKIFLVSKAFNSISYAPYSDLIPDPKSKIDQINDAYNLPRINGARNLYIDYPECVKEYSSKQKTKNCSLSHKEKIEHLWHNIIKSILTIFTSIIIFMSVFSVYGDLTLFISALISLYVLDVFFVFGYWGMYRHHALWLAFMVSALWISRNSVNTFTEKQIKIRKYGYYCLCILLSMQIFPAFANIFGGYFGYPTSNSYKVANIISKDPTMRDSAIISTNDLNIPALHYYLDNPTFYISQRRFALIFPFSLSAFNFNSLDNVLDDAEKISYCNNTGVIIFLSKNYGRIDDEEIKKPTIFRYQYMDFYVDNKQLSRLYAETTKVASFNRTLLEEGYSIYKLDRSSVKKQYKCTVEYKINRDYFKLNK</sequence>
<feature type="transmembrane region" description="Helical" evidence="1">
    <location>
        <begin position="160"/>
        <end position="180"/>
    </location>
</feature>
<protein>
    <recommendedName>
        <fullName evidence="4">Glycosyltransferase RgtA/B/C/D-like domain-containing protein</fullName>
    </recommendedName>
</protein>
<keyword evidence="1" id="KW-0472">Membrane</keyword>
<feature type="transmembrane region" description="Helical" evidence="1">
    <location>
        <begin position="80"/>
        <end position="103"/>
    </location>
</feature>
<feature type="transmembrane region" description="Helical" evidence="1">
    <location>
        <begin position="376"/>
        <end position="395"/>
    </location>
</feature>
<proteinExistence type="predicted"/>
<feature type="transmembrane region" description="Helical" evidence="1">
    <location>
        <begin position="348"/>
        <end position="370"/>
    </location>
</feature>
<keyword evidence="1" id="KW-1133">Transmembrane helix</keyword>
<keyword evidence="3" id="KW-1185">Reference proteome</keyword>
<feature type="transmembrane region" description="Helical" evidence="1">
    <location>
        <begin position="200"/>
        <end position="220"/>
    </location>
</feature>
<feature type="transmembrane region" description="Helical" evidence="1">
    <location>
        <begin position="18"/>
        <end position="36"/>
    </location>
</feature>
<evidence type="ECO:0008006" key="4">
    <source>
        <dbReference type="Google" id="ProtNLM"/>
    </source>
</evidence>
<evidence type="ECO:0000256" key="1">
    <source>
        <dbReference type="SAM" id="Phobius"/>
    </source>
</evidence>
<evidence type="ECO:0000313" key="2">
    <source>
        <dbReference type="EMBL" id="NPC66389.1"/>
    </source>
</evidence>
<keyword evidence="1" id="KW-0812">Transmembrane</keyword>
<dbReference type="EMBL" id="JABJWC010000016">
    <property type="protein sequence ID" value="NPC66389.1"/>
    <property type="molecule type" value="Genomic_DNA"/>
</dbReference>
<gene>
    <name evidence="2" type="ORF">HNW77_08295</name>
</gene>
<comment type="caution">
    <text evidence="2">The sequence shown here is derived from an EMBL/GenBank/DDBJ whole genome shotgun (WGS) entry which is preliminary data.</text>
</comment>
<evidence type="ECO:0000313" key="3">
    <source>
        <dbReference type="Proteomes" id="UP000623090"/>
    </source>
</evidence>
<feature type="transmembrane region" description="Helical" evidence="1">
    <location>
        <begin position="124"/>
        <end position="148"/>
    </location>
</feature>
<organism evidence="2 3">
    <name type="scientific">Komagataeibacter melomenusus</name>
    <dbReference type="NCBI Taxonomy" id="2766578"/>
    <lineage>
        <taxon>Bacteria</taxon>
        <taxon>Pseudomonadati</taxon>
        <taxon>Pseudomonadota</taxon>
        <taxon>Alphaproteobacteria</taxon>
        <taxon>Acetobacterales</taxon>
        <taxon>Acetobacteraceae</taxon>
        <taxon>Komagataeibacter</taxon>
    </lineage>
</organism>